<evidence type="ECO:0000259" key="1">
    <source>
        <dbReference type="Pfam" id="PF00534"/>
    </source>
</evidence>
<dbReference type="Proteomes" id="UP000199702">
    <property type="component" value="Unassembled WGS sequence"/>
</dbReference>
<keyword evidence="3" id="KW-1185">Reference proteome</keyword>
<dbReference type="STRING" id="402734.SAMN05660918_0647"/>
<dbReference type="CDD" id="cd03801">
    <property type="entry name" value="GT4_PimA-like"/>
    <property type="match status" value="1"/>
</dbReference>
<feature type="domain" description="Glycosyl transferase family 1" evidence="1">
    <location>
        <begin position="204"/>
        <end position="360"/>
    </location>
</feature>
<protein>
    <submittedName>
        <fullName evidence="2">Glycosyltransferase involved in cell wall bisynthesis</fullName>
    </submittedName>
</protein>
<proteinExistence type="predicted"/>
<organism evidence="2 3">
    <name type="scientific">Flavobacterium terrigena</name>
    <dbReference type="NCBI Taxonomy" id="402734"/>
    <lineage>
        <taxon>Bacteria</taxon>
        <taxon>Pseudomonadati</taxon>
        <taxon>Bacteroidota</taxon>
        <taxon>Flavobacteriia</taxon>
        <taxon>Flavobacteriales</taxon>
        <taxon>Flavobacteriaceae</taxon>
        <taxon>Flavobacterium</taxon>
    </lineage>
</organism>
<dbReference type="PANTHER" id="PTHR12526:SF630">
    <property type="entry name" value="GLYCOSYLTRANSFERASE"/>
    <property type="match status" value="1"/>
</dbReference>
<accession>A0A1H6R0D5</accession>
<dbReference type="SUPFAM" id="SSF53756">
    <property type="entry name" value="UDP-Glycosyltransferase/glycogen phosphorylase"/>
    <property type="match status" value="1"/>
</dbReference>
<dbReference type="RefSeq" id="WP_091307829.1">
    <property type="nucleotide sequence ID" value="NZ_CBCSJU010000001.1"/>
</dbReference>
<dbReference type="OrthoDB" id="9811239at2"/>
<dbReference type="Pfam" id="PF00534">
    <property type="entry name" value="Glycos_transf_1"/>
    <property type="match status" value="1"/>
</dbReference>
<dbReference type="AlphaFoldDB" id="A0A1H6R0D5"/>
<dbReference type="PANTHER" id="PTHR12526">
    <property type="entry name" value="GLYCOSYLTRANSFERASE"/>
    <property type="match status" value="1"/>
</dbReference>
<sequence>MALNYRWDYVKFLFDSKHKTNIQNTEIFFFFPFYHIGGAERVHIDILKVFKEFNPICFITEKSKDHFKEEFENLATIIHLRKLSKKKFKAFFLKKIAKQINEKQNPIIFGCNSLLFYDLIPYLDKHVKIVDLIHAFSDNESWAAEIYSLPYVSRINKRVVLGAKTKNDFINLYQNKNINSDLNDNIVIINNKVSIPDSYDKQFNDNLVVLFVGRDSGEKRPGIFIEIARKMLEINKELKFKLIGDFSNFKKDNLLENVEFVDEIKEKEVLIQHYKNGDVIMITSRREGLPMVILEGMAYGMVPMSTNVGEIPSLINEQNNNGILIDNNQEDSKIVDDFVTELIALNSNKTKLSELSKNAYNSIKEVYSEEEYVRKYKELFFN</sequence>
<dbReference type="EMBL" id="FNYA01000001">
    <property type="protein sequence ID" value="SEI45200.1"/>
    <property type="molecule type" value="Genomic_DNA"/>
</dbReference>
<reference evidence="3" key="1">
    <citation type="submission" date="2016-10" db="EMBL/GenBank/DDBJ databases">
        <authorList>
            <person name="Varghese N."/>
            <person name="Submissions S."/>
        </authorList>
    </citation>
    <scope>NUCLEOTIDE SEQUENCE [LARGE SCALE GENOMIC DNA]</scope>
    <source>
        <strain evidence="3">DSM 17934</strain>
    </source>
</reference>
<dbReference type="Gene3D" id="3.40.50.2000">
    <property type="entry name" value="Glycogen Phosphorylase B"/>
    <property type="match status" value="2"/>
</dbReference>
<name>A0A1H6R0D5_9FLAO</name>
<gene>
    <name evidence="2" type="ORF">SAMN05660918_0647</name>
</gene>
<evidence type="ECO:0000313" key="3">
    <source>
        <dbReference type="Proteomes" id="UP000199702"/>
    </source>
</evidence>
<evidence type="ECO:0000313" key="2">
    <source>
        <dbReference type="EMBL" id="SEI45200.1"/>
    </source>
</evidence>
<keyword evidence="2" id="KW-0808">Transferase</keyword>
<dbReference type="GO" id="GO:0016757">
    <property type="term" value="F:glycosyltransferase activity"/>
    <property type="evidence" value="ECO:0007669"/>
    <property type="project" value="InterPro"/>
</dbReference>
<dbReference type="InterPro" id="IPR001296">
    <property type="entry name" value="Glyco_trans_1"/>
</dbReference>